<feature type="compositionally biased region" description="Low complexity" evidence="1">
    <location>
        <begin position="199"/>
        <end position="215"/>
    </location>
</feature>
<reference evidence="2" key="1">
    <citation type="journal article" date="2020" name="Stud. Mycol.">
        <title>101 Dothideomycetes genomes: a test case for predicting lifestyles and emergence of pathogens.</title>
        <authorList>
            <person name="Haridas S."/>
            <person name="Albert R."/>
            <person name="Binder M."/>
            <person name="Bloem J."/>
            <person name="Labutti K."/>
            <person name="Salamov A."/>
            <person name="Andreopoulos B."/>
            <person name="Baker S."/>
            <person name="Barry K."/>
            <person name="Bills G."/>
            <person name="Bluhm B."/>
            <person name="Cannon C."/>
            <person name="Castanera R."/>
            <person name="Culley D."/>
            <person name="Daum C."/>
            <person name="Ezra D."/>
            <person name="Gonzalez J."/>
            <person name="Henrissat B."/>
            <person name="Kuo A."/>
            <person name="Liang C."/>
            <person name="Lipzen A."/>
            <person name="Lutzoni F."/>
            <person name="Magnuson J."/>
            <person name="Mondo S."/>
            <person name="Nolan M."/>
            <person name="Ohm R."/>
            <person name="Pangilinan J."/>
            <person name="Park H.-J."/>
            <person name="Ramirez L."/>
            <person name="Alfaro M."/>
            <person name="Sun H."/>
            <person name="Tritt A."/>
            <person name="Yoshinaga Y."/>
            <person name="Zwiers L.-H."/>
            <person name="Turgeon B."/>
            <person name="Goodwin S."/>
            <person name="Spatafora J."/>
            <person name="Crous P."/>
            <person name="Grigoriev I."/>
        </authorList>
    </citation>
    <scope>NUCLEOTIDE SEQUENCE</scope>
    <source>
        <strain evidence="2">CBS 123094</strain>
    </source>
</reference>
<dbReference type="EMBL" id="ML977569">
    <property type="protein sequence ID" value="KAF2003945.1"/>
    <property type="molecule type" value="Genomic_DNA"/>
</dbReference>
<dbReference type="PANTHER" id="PTHR39609">
    <property type="entry name" value="RFEG-RELATED"/>
    <property type="match status" value="1"/>
</dbReference>
<dbReference type="PANTHER" id="PTHR39609:SF1">
    <property type="entry name" value="RFEG"/>
    <property type="match status" value="1"/>
</dbReference>
<organism evidence="2 3">
    <name type="scientific">Amniculicola lignicola CBS 123094</name>
    <dbReference type="NCBI Taxonomy" id="1392246"/>
    <lineage>
        <taxon>Eukaryota</taxon>
        <taxon>Fungi</taxon>
        <taxon>Dikarya</taxon>
        <taxon>Ascomycota</taxon>
        <taxon>Pezizomycotina</taxon>
        <taxon>Dothideomycetes</taxon>
        <taxon>Pleosporomycetidae</taxon>
        <taxon>Pleosporales</taxon>
        <taxon>Amniculicolaceae</taxon>
        <taxon>Amniculicola</taxon>
    </lineage>
</organism>
<keyword evidence="3" id="KW-1185">Reference proteome</keyword>
<gene>
    <name evidence="2" type="ORF">P154DRAFT_63253</name>
</gene>
<dbReference type="AlphaFoldDB" id="A0A6A5WXY9"/>
<protein>
    <submittedName>
        <fullName evidence="2">Uncharacterized protein</fullName>
    </submittedName>
</protein>
<evidence type="ECO:0000313" key="3">
    <source>
        <dbReference type="Proteomes" id="UP000799779"/>
    </source>
</evidence>
<name>A0A6A5WXY9_9PLEO</name>
<dbReference type="OrthoDB" id="4146887at2759"/>
<dbReference type="Proteomes" id="UP000799779">
    <property type="component" value="Unassembled WGS sequence"/>
</dbReference>
<feature type="compositionally biased region" description="Polar residues" evidence="1">
    <location>
        <begin position="220"/>
        <end position="231"/>
    </location>
</feature>
<proteinExistence type="predicted"/>
<feature type="compositionally biased region" description="Polar residues" evidence="1">
    <location>
        <begin position="98"/>
        <end position="109"/>
    </location>
</feature>
<feature type="region of interest" description="Disordered" evidence="1">
    <location>
        <begin position="73"/>
        <end position="254"/>
    </location>
</feature>
<sequence length="254" mass="28050">MSKANMWFVPGEGIAREVITADIQRYLGPDALVKPGVGNAGEYEGRPGYWITAYRTLTSAMIQDLKLDSGRWQEEQQGRLQSGRGGSPYTRDHKVSRQPDTSLVAQYQDSRTHAARQHWGPSAPYAQTEREQPPPPQPATQRPYGTSNPYSSGSEPGYTSTPNPSSTYVSPPYSAPQAPNYTPRTAPDPYAQSRETAGYRPQNAYAYQQQAPQEPFRATPATSYSQPSNVAQPGYYLASDGREYPLNPGPRRTT</sequence>
<evidence type="ECO:0000256" key="1">
    <source>
        <dbReference type="SAM" id="MobiDB-lite"/>
    </source>
</evidence>
<accession>A0A6A5WXY9</accession>
<evidence type="ECO:0000313" key="2">
    <source>
        <dbReference type="EMBL" id="KAF2003945.1"/>
    </source>
</evidence>
<feature type="compositionally biased region" description="Polar residues" evidence="1">
    <location>
        <begin position="144"/>
        <end position="169"/>
    </location>
</feature>